<dbReference type="SUPFAM" id="SSF56935">
    <property type="entry name" value="Porins"/>
    <property type="match status" value="1"/>
</dbReference>
<keyword evidence="10" id="KW-1185">Reference proteome</keyword>
<dbReference type="RefSeq" id="WP_194452952.1">
    <property type="nucleotide sequence ID" value="NZ_CP063849.1"/>
</dbReference>
<gene>
    <name evidence="9" type="ORF">IRI77_15520</name>
</gene>
<dbReference type="KEGG" id="pfer:IRI77_15520"/>
<dbReference type="InterPro" id="IPR039426">
    <property type="entry name" value="TonB-dep_rcpt-like"/>
</dbReference>
<feature type="domain" description="TonB-dependent transporter Oar-like beta-barrel" evidence="8">
    <location>
        <begin position="304"/>
        <end position="516"/>
    </location>
</feature>
<dbReference type="GO" id="GO:0015344">
    <property type="term" value="F:siderophore uptake transmembrane transporter activity"/>
    <property type="evidence" value="ECO:0007669"/>
    <property type="project" value="TreeGrafter"/>
</dbReference>
<evidence type="ECO:0000256" key="6">
    <source>
        <dbReference type="ARBA" id="ARBA00023237"/>
    </source>
</evidence>
<comment type="subcellular location">
    <subcellularLocation>
        <location evidence="1">Cell outer membrane</location>
        <topology evidence="1">Multi-pass membrane protein</topology>
    </subcellularLocation>
</comment>
<evidence type="ECO:0000256" key="3">
    <source>
        <dbReference type="ARBA" id="ARBA00022452"/>
    </source>
</evidence>
<evidence type="ECO:0000256" key="4">
    <source>
        <dbReference type="ARBA" id="ARBA00022692"/>
    </source>
</evidence>
<feature type="chain" id="PRO_5032266848" evidence="7">
    <location>
        <begin position="23"/>
        <end position="891"/>
    </location>
</feature>
<reference evidence="9 10" key="1">
    <citation type="submission" date="2020-10" db="EMBL/GenBank/DDBJ databases">
        <title>Complete genome sequence of Paludibaculum fermentans P105T, a facultatively anaerobic acidobacterium capable of dissimilatory Fe(III) reduction.</title>
        <authorList>
            <person name="Dedysh S.N."/>
            <person name="Beletsky A.V."/>
            <person name="Kulichevskaya I.S."/>
            <person name="Mardanov A.V."/>
            <person name="Ravin N.V."/>
        </authorList>
    </citation>
    <scope>NUCLEOTIDE SEQUENCE [LARGE SCALE GENOMIC DNA]</scope>
    <source>
        <strain evidence="9 10">P105</strain>
    </source>
</reference>
<keyword evidence="9" id="KW-0675">Receptor</keyword>
<accession>A0A7S7SNU8</accession>
<keyword evidence="7" id="KW-0732">Signal</keyword>
<dbReference type="EMBL" id="CP063849">
    <property type="protein sequence ID" value="QOY91298.1"/>
    <property type="molecule type" value="Genomic_DNA"/>
</dbReference>
<dbReference type="SUPFAM" id="SSF49464">
    <property type="entry name" value="Carboxypeptidase regulatory domain-like"/>
    <property type="match status" value="1"/>
</dbReference>
<dbReference type="GO" id="GO:0044718">
    <property type="term" value="P:siderophore transmembrane transport"/>
    <property type="evidence" value="ECO:0007669"/>
    <property type="project" value="TreeGrafter"/>
</dbReference>
<evidence type="ECO:0000256" key="7">
    <source>
        <dbReference type="SAM" id="SignalP"/>
    </source>
</evidence>
<keyword evidence="2" id="KW-0813">Transport</keyword>
<dbReference type="InterPro" id="IPR057601">
    <property type="entry name" value="Oar-like_b-barrel"/>
</dbReference>
<feature type="domain" description="TonB-dependent transporter Oar-like beta-barrel" evidence="8">
    <location>
        <begin position="517"/>
        <end position="803"/>
    </location>
</feature>
<dbReference type="Gene3D" id="2.40.170.20">
    <property type="entry name" value="TonB-dependent receptor, beta-barrel domain"/>
    <property type="match status" value="1"/>
</dbReference>
<keyword evidence="5" id="KW-0472">Membrane</keyword>
<evidence type="ECO:0000313" key="10">
    <source>
        <dbReference type="Proteomes" id="UP000593892"/>
    </source>
</evidence>
<keyword evidence="6" id="KW-0998">Cell outer membrane</keyword>
<dbReference type="PANTHER" id="PTHR30069">
    <property type="entry name" value="TONB-DEPENDENT OUTER MEMBRANE RECEPTOR"/>
    <property type="match status" value="1"/>
</dbReference>
<keyword evidence="3" id="KW-1134">Transmembrane beta strand</keyword>
<feature type="domain" description="TonB-dependent transporter Oar-like beta-barrel" evidence="8">
    <location>
        <begin position="806"/>
        <end position="860"/>
    </location>
</feature>
<dbReference type="Pfam" id="PF25183">
    <property type="entry name" value="OMP_b-brl_4"/>
    <property type="match status" value="3"/>
</dbReference>
<dbReference type="InterPro" id="IPR008969">
    <property type="entry name" value="CarboxyPept-like_regulatory"/>
</dbReference>
<evidence type="ECO:0000259" key="8">
    <source>
        <dbReference type="Pfam" id="PF25183"/>
    </source>
</evidence>
<proteinExistence type="predicted"/>
<dbReference type="PANTHER" id="PTHR30069:SF46">
    <property type="entry name" value="OAR PROTEIN"/>
    <property type="match status" value="1"/>
</dbReference>
<evidence type="ECO:0000256" key="1">
    <source>
        <dbReference type="ARBA" id="ARBA00004571"/>
    </source>
</evidence>
<dbReference type="AlphaFoldDB" id="A0A7S7SNU8"/>
<sequence>MNVQAKCVYTLLLLPILLPAQSAEVRGVVHLRGGLGVSAAKVSAECIGSSASTDERGSFSLPNVTPSCRLLVSADGFQSTSATVADLALPLDIELEIDPLRQTVTVLDSSPLVNTNPELSTAIDTRTLSELPSSIRDINRFAMLDPRVRNTGSLGTDGIYGTRLTINGQLFRFTQYQMDGLSNYEPALGNGPQQVLSIASVAEYKVLVNQYSAEFGRSSAGVISAITRTGGDAWHGESFYFLRPSGIQAAPPVSSFRLPNERHMWGAAAGGPVTPTFHIFASVEGNQQTRGAFIQSPAPTFYPGHQKQWFGLVNMDKRWSDTQSLYLRLNAHSSVGDNSNDAVGGFVQPSAARRDAGQNYGFQATHRWIMSPTRVNELRVGSSKSVPLSYYALNPQTQIVRPSYSTEGLSDYFDSRVLTWQANDLYTWQLGRHQLRMGGDFIRNKFRDISASLYGSYRMAAGAPRPGETPVQYTQTFGAAPVRYGDTLASAFIQDDWRIRPRVTLNLGLRYDFQSTTGDLNNVAPRFGFAWDVFGSGRTVIRGGAGLYYDQMFLQVVRGALQQGPASQQATYTLPYGVAGFPTFPNSLTAPPTGAGDRRALAVFPENRLNPYTGQFSFGVQQVLGRDWTLSMNVSHMLSRKQQRVLDINAPTQFLRTAAGQRRTAAAADATRPYATYEGIPVRTVGVFENTGSSRYTAFDAQLSKRFTRRFQMNAHYLYSSSITYVFFTGGANTGVPSDWNNRSIDERGPNDYFQRHRFTAQGIYELPYGLQLSAFLIAASGLPVNPLTGVDNNGDGNVLDRPVGLGRNSYRAPYQNTVDLSLLKRIPITERVRAELRVEGTNLLNRSNYLKVNATYGDTALPLATFLQPVAGLANSDPARQLQVGVRFIF</sequence>
<dbReference type="GO" id="GO:0009279">
    <property type="term" value="C:cell outer membrane"/>
    <property type="evidence" value="ECO:0007669"/>
    <property type="project" value="UniProtKB-SubCell"/>
</dbReference>
<keyword evidence="4" id="KW-0812">Transmembrane</keyword>
<feature type="signal peptide" evidence="7">
    <location>
        <begin position="1"/>
        <end position="22"/>
    </location>
</feature>
<protein>
    <submittedName>
        <fullName evidence="9">TonB-dependent receptor</fullName>
    </submittedName>
</protein>
<evidence type="ECO:0000256" key="2">
    <source>
        <dbReference type="ARBA" id="ARBA00022448"/>
    </source>
</evidence>
<organism evidence="9 10">
    <name type="scientific">Paludibaculum fermentans</name>
    <dbReference type="NCBI Taxonomy" id="1473598"/>
    <lineage>
        <taxon>Bacteria</taxon>
        <taxon>Pseudomonadati</taxon>
        <taxon>Acidobacteriota</taxon>
        <taxon>Terriglobia</taxon>
        <taxon>Bryobacterales</taxon>
        <taxon>Bryobacteraceae</taxon>
        <taxon>Paludibaculum</taxon>
    </lineage>
</organism>
<evidence type="ECO:0000313" key="9">
    <source>
        <dbReference type="EMBL" id="QOY91298.1"/>
    </source>
</evidence>
<name>A0A7S7SNU8_PALFE</name>
<evidence type="ECO:0000256" key="5">
    <source>
        <dbReference type="ARBA" id="ARBA00023136"/>
    </source>
</evidence>
<dbReference type="Proteomes" id="UP000593892">
    <property type="component" value="Chromosome"/>
</dbReference>
<dbReference type="InterPro" id="IPR036942">
    <property type="entry name" value="Beta-barrel_TonB_sf"/>
</dbReference>